<dbReference type="FunFam" id="1.25.40.10:FF:000351">
    <property type="entry name" value="Pentatricopeptide repeat-containing protein"/>
    <property type="match status" value="1"/>
</dbReference>
<dbReference type="InterPro" id="IPR032867">
    <property type="entry name" value="DYW_dom"/>
</dbReference>
<name>A0A5K0XSC1_9MAGN</name>
<dbReference type="Gramene" id="NC11G0015230.1">
    <property type="protein sequence ID" value="NC11G0015230.1:cds"/>
    <property type="gene ID" value="NC11G0015230"/>
</dbReference>
<evidence type="ECO:0000256" key="2">
    <source>
        <dbReference type="PROSITE-ProRule" id="PRU00708"/>
    </source>
</evidence>
<feature type="repeat" description="PPR" evidence="2">
    <location>
        <begin position="193"/>
        <end position="227"/>
    </location>
</feature>
<dbReference type="InterPro" id="IPR046960">
    <property type="entry name" value="PPR_At4g14850-like_plant"/>
</dbReference>
<dbReference type="PANTHER" id="PTHR47926:SF533">
    <property type="entry name" value="DYW DOMAIN-CONTAINING PROTEIN"/>
    <property type="match status" value="1"/>
</dbReference>
<dbReference type="Pfam" id="PF20431">
    <property type="entry name" value="E_motif"/>
    <property type="match status" value="1"/>
</dbReference>
<dbReference type="AlphaFoldDB" id="A0A5K0XSC1"/>
<dbReference type="InterPro" id="IPR011990">
    <property type="entry name" value="TPR-like_helical_dom_sf"/>
</dbReference>
<dbReference type="EMBL" id="LR721776">
    <property type="protein sequence ID" value="VVV67653.1"/>
    <property type="molecule type" value="Genomic_DNA"/>
</dbReference>
<proteinExistence type="predicted"/>
<dbReference type="GO" id="GO:0009451">
    <property type="term" value="P:RNA modification"/>
    <property type="evidence" value="ECO:0007669"/>
    <property type="project" value="InterPro"/>
</dbReference>
<dbReference type="Pfam" id="PF13041">
    <property type="entry name" value="PPR_2"/>
    <property type="match status" value="4"/>
</dbReference>
<evidence type="ECO:0000256" key="1">
    <source>
        <dbReference type="ARBA" id="ARBA00022737"/>
    </source>
</evidence>
<dbReference type="PROSITE" id="PS51375">
    <property type="entry name" value="PPR"/>
    <property type="match status" value="4"/>
</dbReference>
<accession>A0A5K0XSC1</accession>
<sequence length="733" mass="82067">MFRCCCRKVVYRDFHLQSIFGTSLCCWYSLLLDARTCSSAEVVDLVHDRVRNGNSIAGYQAFDGLSERNRPSLRAIISNFVKQDRLDDAKRVFDTIATPDVFVSTIMIVGLSRIGKLNEARKIFDGMPSRDVASWNAMISGYLRCQNLDLAYQLFEEMPERNVVSWTTIVAGLAQARRIELANKLFRKMPCKDAAAWNAMIDGYCRNGRVEDALKLFREMPNPNAISWTCMIGGLDQIGRSDEALSFFMKMLDSGVLPTSSTFVCVLSACSSLSALCQGTQIHCHLIKTGYISDAFISAAFVTLYAECKNMRNSAQVFSEISPKSVVSWTALLSGYGQNDQHEDALAVFCAMMNNSVMPNQSTFTSALNSCSALEALDRGKETHALTIKMGLDFDVFVGNSLTVMYSKCGDMEDAITAFNHIKDRNIVSWNSIIVGCAQHGNGVLALKFFDQMEQSGEKPDEITFIGILTACSHARLLTKGRYYFEMLKHDPTISVQLEHYVCMVDILGRSGELERAEEFIKKMPIKEKAMVWLALLSACRVHSNLEVGRRAAEAVFELEPLSSAAYVLLSNIYAAAGKWSDAATTRVMMKQRAIRKVPGCSWITIKNKTHKFIARDASHLMSKEIHEKLDWLSGKLIEFGYIPDKSFALHDVDDEQKEASLSFHSERLAMAFGLISTVEGSTIRVMKNLRVCGDCHTVIKLVSKIVHREIIVRDASRFHHFRDGVCSCSDYW</sequence>
<dbReference type="GO" id="GO:0003723">
    <property type="term" value="F:RNA binding"/>
    <property type="evidence" value="ECO:0007669"/>
    <property type="project" value="InterPro"/>
</dbReference>
<feature type="repeat" description="PPR" evidence="2">
    <location>
        <begin position="325"/>
        <end position="359"/>
    </location>
</feature>
<dbReference type="FunFam" id="1.25.40.10:FF:000366">
    <property type="entry name" value="Pentatricopeptide (PPR) repeat-containing protein"/>
    <property type="match status" value="1"/>
</dbReference>
<feature type="domain" description="DYW" evidence="3">
    <location>
        <begin position="641"/>
        <end position="733"/>
    </location>
</feature>
<dbReference type="NCBIfam" id="TIGR00756">
    <property type="entry name" value="PPR"/>
    <property type="match status" value="6"/>
</dbReference>
<evidence type="ECO:0000313" key="4">
    <source>
        <dbReference type="EMBL" id="VVV67653.1"/>
    </source>
</evidence>
<reference evidence="4" key="1">
    <citation type="submission" date="2019-09" db="EMBL/GenBank/DDBJ databases">
        <authorList>
            <person name="Zhang L."/>
        </authorList>
    </citation>
    <scope>NUCLEOTIDE SEQUENCE</scope>
</reference>
<feature type="repeat" description="PPR" evidence="2">
    <location>
        <begin position="426"/>
        <end position="460"/>
    </location>
</feature>
<dbReference type="OMA" id="QHGCGMW"/>
<gene>
    <name evidence="4" type="ORF">NYM_LOCUS5730</name>
</gene>
<evidence type="ECO:0000259" key="3">
    <source>
        <dbReference type="Pfam" id="PF14432"/>
    </source>
</evidence>
<feature type="repeat" description="PPR" evidence="2">
    <location>
        <begin position="131"/>
        <end position="165"/>
    </location>
</feature>
<dbReference type="InterPro" id="IPR046848">
    <property type="entry name" value="E_motif"/>
</dbReference>
<dbReference type="OrthoDB" id="185373at2759"/>
<dbReference type="PANTHER" id="PTHR47926">
    <property type="entry name" value="PENTATRICOPEPTIDE REPEAT-CONTAINING PROTEIN"/>
    <property type="match status" value="1"/>
</dbReference>
<keyword evidence="1" id="KW-0677">Repeat</keyword>
<dbReference type="Pfam" id="PF14432">
    <property type="entry name" value="DYW_deaminase"/>
    <property type="match status" value="1"/>
</dbReference>
<dbReference type="GO" id="GO:0008270">
    <property type="term" value="F:zinc ion binding"/>
    <property type="evidence" value="ECO:0007669"/>
    <property type="project" value="InterPro"/>
</dbReference>
<dbReference type="FunFam" id="1.25.40.10:FF:000125">
    <property type="entry name" value="Pentatricopeptide repeat-containing protein"/>
    <property type="match status" value="1"/>
</dbReference>
<dbReference type="Pfam" id="PF12854">
    <property type="entry name" value="PPR_1"/>
    <property type="match status" value="1"/>
</dbReference>
<dbReference type="Gene3D" id="1.25.40.10">
    <property type="entry name" value="Tetratricopeptide repeat domain"/>
    <property type="match status" value="4"/>
</dbReference>
<protein>
    <recommendedName>
        <fullName evidence="3">DYW domain-containing protein</fullName>
    </recommendedName>
</protein>
<dbReference type="GO" id="GO:0048731">
    <property type="term" value="P:system development"/>
    <property type="evidence" value="ECO:0007669"/>
    <property type="project" value="UniProtKB-ARBA"/>
</dbReference>
<dbReference type="FunFam" id="1.25.40.10:FF:000031">
    <property type="entry name" value="Pentatricopeptide repeat-containing protein mitochondrial"/>
    <property type="match status" value="1"/>
</dbReference>
<dbReference type="InterPro" id="IPR002885">
    <property type="entry name" value="PPR_rpt"/>
</dbReference>
<organism evidence="4">
    <name type="scientific">Nymphaea colorata</name>
    <name type="common">pocket water lily</name>
    <dbReference type="NCBI Taxonomy" id="210225"/>
    <lineage>
        <taxon>Eukaryota</taxon>
        <taxon>Viridiplantae</taxon>
        <taxon>Streptophyta</taxon>
        <taxon>Embryophyta</taxon>
        <taxon>Tracheophyta</taxon>
        <taxon>Spermatophyta</taxon>
        <taxon>Magnoliopsida</taxon>
        <taxon>Nymphaeales</taxon>
        <taxon>Nymphaeaceae</taxon>
        <taxon>Nymphaea</taxon>
    </lineage>
</organism>
<dbReference type="Pfam" id="PF01535">
    <property type="entry name" value="PPR"/>
    <property type="match status" value="2"/>
</dbReference>